<sequence length="254" mass="28836">MRKQTSVITLPSRADQHEHGYHQLVFGLEGDTEFDLAGHCRPVNFGWGCLMPSATGHAFHGLGDNRIVVVNLPTASDDKPLQERIESLFSRADYFSCEPQMQMLVQALSREMEQNPGDALLQEACASTLICALQRQQQQQRQSPRRFGQLNLDLLDAYIDTHIDRRISVTELAGHACLSDSQFYHLFREQTGQTPQHYVMERRLLALSTALISSDRPISELASTFGFANQSALTRAFTRRFELPPARYRATYRH</sequence>
<dbReference type="SMART" id="SM00342">
    <property type="entry name" value="HTH_ARAC"/>
    <property type="match status" value="1"/>
</dbReference>
<evidence type="ECO:0000259" key="4">
    <source>
        <dbReference type="PROSITE" id="PS01124"/>
    </source>
</evidence>
<dbReference type="InterPro" id="IPR014710">
    <property type="entry name" value="RmlC-like_jellyroll"/>
</dbReference>
<dbReference type="RefSeq" id="WP_104005065.1">
    <property type="nucleotide sequence ID" value="NZ_FNVQ01000005.1"/>
</dbReference>
<proteinExistence type="predicted"/>
<dbReference type="InterPro" id="IPR011051">
    <property type="entry name" value="RmlC_Cupin_sf"/>
</dbReference>
<dbReference type="PROSITE" id="PS00041">
    <property type="entry name" value="HTH_ARAC_FAMILY_1"/>
    <property type="match status" value="1"/>
</dbReference>
<evidence type="ECO:0000256" key="1">
    <source>
        <dbReference type="ARBA" id="ARBA00023015"/>
    </source>
</evidence>
<dbReference type="SUPFAM" id="SSF51182">
    <property type="entry name" value="RmlC-like cupins"/>
    <property type="match status" value="1"/>
</dbReference>
<evidence type="ECO:0000313" key="5">
    <source>
        <dbReference type="EMBL" id="SEG81685.1"/>
    </source>
</evidence>
<evidence type="ECO:0000256" key="3">
    <source>
        <dbReference type="ARBA" id="ARBA00023163"/>
    </source>
</evidence>
<dbReference type="AlphaFoldDB" id="A0A1H6DAF4"/>
<dbReference type="InterPro" id="IPR018062">
    <property type="entry name" value="HTH_AraC-typ_CS"/>
</dbReference>
<dbReference type="InterPro" id="IPR018060">
    <property type="entry name" value="HTH_AraC"/>
</dbReference>
<keyword evidence="3" id="KW-0804">Transcription</keyword>
<accession>A0A1H6DAF4</accession>
<dbReference type="Gene3D" id="2.60.120.10">
    <property type="entry name" value="Jelly Rolls"/>
    <property type="match status" value="1"/>
</dbReference>
<keyword evidence="2" id="KW-0238">DNA-binding</keyword>
<dbReference type="PANTHER" id="PTHR46796">
    <property type="entry name" value="HTH-TYPE TRANSCRIPTIONAL ACTIVATOR RHAS-RELATED"/>
    <property type="match status" value="1"/>
</dbReference>
<dbReference type="GO" id="GO:0043565">
    <property type="term" value="F:sequence-specific DNA binding"/>
    <property type="evidence" value="ECO:0007669"/>
    <property type="project" value="InterPro"/>
</dbReference>
<dbReference type="EMBL" id="FNVQ01000005">
    <property type="protein sequence ID" value="SEG81685.1"/>
    <property type="molecule type" value="Genomic_DNA"/>
</dbReference>
<dbReference type="PANTHER" id="PTHR46796:SF10">
    <property type="entry name" value="TRANSCRIPTIONAL ACTIVATOR FEAR"/>
    <property type="match status" value="1"/>
</dbReference>
<evidence type="ECO:0000313" key="6">
    <source>
        <dbReference type="Proteomes" id="UP000236745"/>
    </source>
</evidence>
<dbReference type="GO" id="GO:0003700">
    <property type="term" value="F:DNA-binding transcription factor activity"/>
    <property type="evidence" value="ECO:0007669"/>
    <property type="project" value="InterPro"/>
</dbReference>
<dbReference type="Proteomes" id="UP000236745">
    <property type="component" value="Unassembled WGS sequence"/>
</dbReference>
<feature type="domain" description="HTH araC/xylS-type" evidence="4">
    <location>
        <begin position="153"/>
        <end position="251"/>
    </location>
</feature>
<dbReference type="Pfam" id="PF12833">
    <property type="entry name" value="HTH_18"/>
    <property type="match status" value="1"/>
</dbReference>
<gene>
    <name evidence="5" type="ORF">SAMN05444390_105241</name>
</gene>
<organism evidence="5 6">
    <name type="scientific">Marinobacterium lutimaris</name>
    <dbReference type="NCBI Taxonomy" id="568106"/>
    <lineage>
        <taxon>Bacteria</taxon>
        <taxon>Pseudomonadati</taxon>
        <taxon>Pseudomonadota</taxon>
        <taxon>Gammaproteobacteria</taxon>
        <taxon>Oceanospirillales</taxon>
        <taxon>Oceanospirillaceae</taxon>
        <taxon>Marinobacterium</taxon>
    </lineage>
</organism>
<keyword evidence="1" id="KW-0805">Transcription regulation</keyword>
<protein>
    <submittedName>
        <fullName evidence="5">Transcriptional regulator, AraC family</fullName>
    </submittedName>
</protein>
<dbReference type="InterPro" id="IPR050204">
    <property type="entry name" value="AraC_XylS_family_regulators"/>
</dbReference>
<evidence type="ECO:0000256" key="2">
    <source>
        <dbReference type="ARBA" id="ARBA00023125"/>
    </source>
</evidence>
<dbReference type="Gene3D" id="1.10.10.60">
    <property type="entry name" value="Homeodomain-like"/>
    <property type="match status" value="1"/>
</dbReference>
<dbReference type="PROSITE" id="PS01124">
    <property type="entry name" value="HTH_ARAC_FAMILY_2"/>
    <property type="match status" value="1"/>
</dbReference>
<keyword evidence="6" id="KW-1185">Reference proteome</keyword>
<name>A0A1H6DAF4_9GAMM</name>
<dbReference type="SUPFAM" id="SSF46689">
    <property type="entry name" value="Homeodomain-like"/>
    <property type="match status" value="2"/>
</dbReference>
<dbReference type="OrthoDB" id="5740883at2"/>
<reference evidence="5 6" key="1">
    <citation type="submission" date="2016-10" db="EMBL/GenBank/DDBJ databases">
        <authorList>
            <person name="de Groot N.N."/>
        </authorList>
    </citation>
    <scope>NUCLEOTIDE SEQUENCE [LARGE SCALE GENOMIC DNA]</scope>
    <source>
        <strain evidence="5 6">DSM 22012</strain>
    </source>
</reference>
<dbReference type="InterPro" id="IPR009057">
    <property type="entry name" value="Homeodomain-like_sf"/>
</dbReference>